<evidence type="ECO:0000256" key="7">
    <source>
        <dbReference type="ARBA" id="ARBA00022598"/>
    </source>
</evidence>
<dbReference type="AlphaFoldDB" id="A0A7G9W9X9"/>
<evidence type="ECO:0000256" key="4">
    <source>
        <dbReference type="ARBA" id="ARBA00013168"/>
    </source>
</evidence>
<keyword evidence="14" id="KW-0030">Aminoacyl-tRNA synthetase</keyword>
<dbReference type="SUPFAM" id="SSF55186">
    <property type="entry name" value="ThrRS/AlaRS common domain"/>
    <property type="match status" value="1"/>
</dbReference>
<keyword evidence="6" id="KW-0820">tRNA-binding</keyword>
<dbReference type="Gene3D" id="3.30.980.10">
    <property type="entry name" value="Threonyl-trna Synthetase, Chain A, domain 2"/>
    <property type="match status" value="1"/>
</dbReference>
<dbReference type="GO" id="GO:0005737">
    <property type="term" value="C:cytoplasm"/>
    <property type="evidence" value="ECO:0007669"/>
    <property type="project" value="UniProtKB-SubCell"/>
</dbReference>
<dbReference type="Gene3D" id="2.40.30.130">
    <property type="match status" value="1"/>
</dbReference>
<sequence length="401" mass="44772">MIKIATKKLYLQDSYIREFGAKIIEQGIRNNQNYVVLDQTAFYPEGGGQPWDEGTIDNVKVVKVLEEEGIVYHYTEEEVEATNIKGSIDWVRRFDHMQQHLGQHILSGAFEQVLDGETVGFHLGDEYVTVDIAISSIGNDQLNKVEDLANEIIQRNVMVKTYIVNKDEVQKIPMRKPPKVDEDIRIVEVDSTDYSGCGGTHPNFTGEVGLVKITKLEKNRGNVRVEFLCGSRAIRDYRLKNSIVLDSSSILSRSYLELKEGIMSLQQETKELARDNKLLKQALNEHRAKEYYLTAKEYNGTKIVSEVFSHNDFSDLTSLAGSIASQKGVAVLFANKDDKAQIIFTCSKDVDADMNVLLKSILPAINGTGGGNKFRAQGGAKNTDGLEEAIQKAFDILVGNN</sequence>
<dbReference type="Gene3D" id="3.10.310.40">
    <property type="match status" value="1"/>
</dbReference>
<dbReference type="GO" id="GO:0000049">
    <property type="term" value="F:tRNA binding"/>
    <property type="evidence" value="ECO:0007669"/>
    <property type="project" value="UniProtKB-KW"/>
</dbReference>
<dbReference type="Pfam" id="PF07973">
    <property type="entry name" value="tRNA_SAD"/>
    <property type="match status" value="1"/>
</dbReference>
<evidence type="ECO:0000256" key="2">
    <source>
        <dbReference type="ARBA" id="ARBA00004496"/>
    </source>
</evidence>
<name>A0A7G9W9X9_ALKCA</name>
<evidence type="ECO:0000256" key="1">
    <source>
        <dbReference type="ARBA" id="ARBA00001947"/>
    </source>
</evidence>
<comment type="subcellular location">
    <subcellularLocation>
        <location evidence="2">Cytoplasm</location>
    </subcellularLocation>
</comment>
<dbReference type="InterPro" id="IPR018163">
    <property type="entry name" value="Thr/Ala-tRNA-synth_IIc_edit"/>
</dbReference>
<dbReference type="KEGG" id="acae:HYG86_12295"/>
<dbReference type="InterPro" id="IPR018165">
    <property type="entry name" value="Ala-tRNA-synth_IIc_core"/>
</dbReference>
<organism evidence="18 19">
    <name type="scientific">Alkalicella caledoniensis</name>
    <dbReference type="NCBI Taxonomy" id="2731377"/>
    <lineage>
        <taxon>Bacteria</taxon>
        <taxon>Bacillati</taxon>
        <taxon>Bacillota</taxon>
        <taxon>Clostridia</taxon>
        <taxon>Eubacteriales</taxon>
        <taxon>Proteinivoracaceae</taxon>
        <taxon>Alkalicella</taxon>
    </lineage>
</organism>
<dbReference type="GO" id="GO:0004813">
    <property type="term" value="F:alanine-tRNA ligase activity"/>
    <property type="evidence" value="ECO:0007669"/>
    <property type="project" value="UniProtKB-EC"/>
</dbReference>
<dbReference type="FunFam" id="3.10.310.40:FF:000001">
    <property type="entry name" value="Alanine--tRNA ligase"/>
    <property type="match status" value="1"/>
</dbReference>
<dbReference type="GO" id="GO:0002161">
    <property type="term" value="F:aminoacyl-tRNA deacylase activity"/>
    <property type="evidence" value="ECO:0007669"/>
    <property type="project" value="UniProtKB-ARBA"/>
</dbReference>
<evidence type="ECO:0000256" key="10">
    <source>
        <dbReference type="ARBA" id="ARBA00022833"/>
    </source>
</evidence>
<gene>
    <name evidence="18" type="ORF">HYG86_12295</name>
</gene>
<keyword evidence="11" id="KW-0067">ATP-binding</keyword>
<dbReference type="InterPro" id="IPR009000">
    <property type="entry name" value="Transl_B-barrel_sf"/>
</dbReference>
<evidence type="ECO:0000256" key="9">
    <source>
        <dbReference type="ARBA" id="ARBA00022741"/>
    </source>
</evidence>
<evidence type="ECO:0000256" key="11">
    <source>
        <dbReference type="ARBA" id="ARBA00022840"/>
    </source>
</evidence>
<evidence type="ECO:0000256" key="16">
    <source>
        <dbReference type="SAM" id="Coils"/>
    </source>
</evidence>
<proteinExistence type="inferred from homology"/>
<dbReference type="PROSITE" id="PS50860">
    <property type="entry name" value="AA_TRNA_LIGASE_II_ALA"/>
    <property type="match status" value="1"/>
</dbReference>
<evidence type="ECO:0000313" key="18">
    <source>
        <dbReference type="EMBL" id="QNO15491.1"/>
    </source>
</evidence>
<dbReference type="EMBL" id="CP058559">
    <property type="protein sequence ID" value="QNO15491.1"/>
    <property type="molecule type" value="Genomic_DNA"/>
</dbReference>
<accession>A0A7G9W9X9</accession>
<dbReference type="RefSeq" id="WP_213165853.1">
    <property type="nucleotide sequence ID" value="NZ_CP058559.1"/>
</dbReference>
<dbReference type="PANTHER" id="PTHR43462:SF1">
    <property type="entry name" value="ALANYL-TRNA EDITING PROTEIN AARSD1"/>
    <property type="match status" value="1"/>
</dbReference>
<dbReference type="InterPro" id="IPR003156">
    <property type="entry name" value="DHHA1_dom"/>
</dbReference>
<dbReference type="Pfam" id="PF02272">
    <property type="entry name" value="DHHA1"/>
    <property type="match status" value="1"/>
</dbReference>
<dbReference type="GO" id="GO:0006419">
    <property type="term" value="P:alanyl-tRNA aminoacylation"/>
    <property type="evidence" value="ECO:0007669"/>
    <property type="project" value="InterPro"/>
</dbReference>
<evidence type="ECO:0000259" key="17">
    <source>
        <dbReference type="PROSITE" id="PS50860"/>
    </source>
</evidence>
<reference evidence="18 19" key="1">
    <citation type="submission" date="2020-07" db="EMBL/GenBank/DDBJ databases">
        <title>Alkalicella. sp. LB2 genome.</title>
        <authorList>
            <person name="Postec A."/>
            <person name="Quemeneur M."/>
        </authorList>
    </citation>
    <scope>NUCLEOTIDE SEQUENCE [LARGE SCALE GENOMIC DNA]</scope>
    <source>
        <strain evidence="18 19">LB2</strain>
    </source>
</reference>
<feature type="domain" description="Alanyl-transfer RNA synthetases family profile" evidence="17">
    <location>
        <begin position="1"/>
        <end position="239"/>
    </location>
</feature>
<dbReference type="Proteomes" id="UP000516160">
    <property type="component" value="Chromosome"/>
</dbReference>
<evidence type="ECO:0000256" key="8">
    <source>
        <dbReference type="ARBA" id="ARBA00022723"/>
    </source>
</evidence>
<dbReference type="PANTHER" id="PTHR43462">
    <property type="entry name" value="ALANYL-TRNA EDITING PROTEIN"/>
    <property type="match status" value="1"/>
</dbReference>
<dbReference type="SMART" id="SM00863">
    <property type="entry name" value="tRNA_SAD"/>
    <property type="match status" value="1"/>
</dbReference>
<evidence type="ECO:0000256" key="13">
    <source>
        <dbReference type="ARBA" id="ARBA00022917"/>
    </source>
</evidence>
<evidence type="ECO:0000256" key="15">
    <source>
        <dbReference type="ARBA" id="ARBA00032577"/>
    </source>
</evidence>
<keyword evidence="8" id="KW-0479">Metal-binding</keyword>
<comment type="cofactor">
    <cofactor evidence="1">
        <name>Zn(2+)</name>
        <dbReference type="ChEBI" id="CHEBI:29105"/>
    </cofactor>
</comment>
<dbReference type="SUPFAM" id="SSF50447">
    <property type="entry name" value="Translation proteins"/>
    <property type="match status" value="1"/>
</dbReference>
<keyword evidence="19" id="KW-1185">Reference proteome</keyword>
<dbReference type="InterPro" id="IPR018164">
    <property type="entry name" value="Ala-tRNA-synth_IIc_N"/>
</dbReference>
<keyword evidence="7" id="KW-0436">Ligase</keyword>
<comment type="similarity">
    <text evidence="3">Belongs to the class-II aminoacyl-tRNA synthetase family.</text>
</comment>
<evidence type="ECO:0000256" key="3">
    <source>
        <dbReference type="ARBA" id="ARBA00008226"/>
    </source>
</evidence>
<evidence type="ECO:0000256" key="6">
    <source>
        <dbReference type="ARBA" id="ARBA00022555"/>
    </source>
</evidence>
<protein>
    <recommendedName>
        <fullName evidence="5">Alanine--tRNA ligase</fullName>
        <ecNumber evidence="4">6.1.1.7</ecNumber>
    </recommendedName>
    <alternativeName>
        <fullName evidence="15">Alanyl-tRNA synthetase</fullName>
    </alternativeName>
</protein>
<evidence type="ECO:0000256" key="12">
    <source>
        <dbReference type="ARBA" id="ARBA00022884"/>
    </source>
</evidence>
<feature type="coiled-coil region" evidence="16">
    <location>
        <begin position="262"/>
        <end position="289"/>
    </location>
</feature>
<dbReference type="EC" id="6.1.1.7" evidence="4"/>
<keyword evidence="16" id="KW-0175">Coiled coil</keyword>
<keyword evidence="13" id="KW-0648">Protein biosynthesis</keyword>
<dbReference type="GO" id="GO:0046872">
    <property type="term" value="F:metal ion binding"/>
    <property type="evidence" value="ECO:0007669"/>
    <property type="project" value="UniProtKB-KW"/>
</dbReference>
<keyword evidence="10" id="KW-0862">Zinc</keyword>
<dbReference type="Pfam" id="PF01411">
    <property type="entry name" value="tRNA-synt_2c"/>
    <property type="match status" value="1"/>
</dbReference>
<dbReference type="InterPro" id="IPR051335">
    <property type="entry name" value="Alanyl-tRNA_Editing_Enzymes"/>
</dbReference>
<evidence type="ECO:0000256" key="5">
    <source>
        <dbReference type="ARBA" id="ARBA00017959"/>
    </source>
</evidence>
<dbReference type="InterPro" id="IPR012947">
    <property type="entry name" value="tRNA_SAD"/>
</dbReference>
<dbReference type="GO" id="GO:0005524">
    <property type="term" value="F:ATP binding"/>
    <property type="evidence" value="ECO:0007669"/>
    <property type="project" value="UniProtKB-KW"/>
</dbReference>
<keyword evidence="9" id="KW-0547">Nucleotide-binding</keyword>
<evidence type="ECO:0000313" key="19">
    <source>
        <dbReference type="Proteomes" id="UP000516160"/>
    </source>
</evidence>
<evidence type="ECO:0000256" key="14">
    <source>
        <dbReference type="ARBA" id="ARBA00023146"/>
    </source>
</evidence>
<keyword evidence="12" id="KW-0694">RNA-binding</keyword>